<reference evidence="2 3" key="1">
    <citation type="submission" date="2024-01" db="EMBL/GenBank/DDBJ databases">
        <title>A telomere-to-telomere, gap-free genome of sweet tea (Lithocarpus litseifolius).</title>
        <authorList>
            <person name="Zhou J."/>
        </authorList>
    </citation>
    <scope>NUCLEOTIDE SEQUENCE [LARGE SCALE GENOMIC DNA]</scope>
    <source>
        <strain evidence="2">Zhou-2022a</strain>
        <tissue evidence="2">Leaf</tissue>
    </source>
</reference>
<comment type="caution">
    <text evidence="2">The sequence shown here is derived from an EMBL/GenBank/DDBJ whole genome shotgun (WGS) entry which is preliminary data.</text>
</comment>
<evidence type="ECO:0000256" key="1">
    <source>
        <dbReference type="SAM" id="MobiDB-lite"/>
    </source>
</evidence>
<sequence length="312" mass="35439">MDSEISEIEKADSPLELCDFLYLELEKLRKPNLEIKDPRSQSHSTDRLPWPSKVNKLHVFFWHAENPIMYGLYEIEVPKLLPPPPTTEVFKDVEIRNLSRLKPILLFETGIDVEICTHLFFKCPVARAIWFASRWGLKLDNAPVNSCEDIIKMVTKPLKHGMYGQQHNKEEILKLSLYLAYNLDAIWNLRNQILHNGGQANIIATARNIENRFQELASAMISENPFRVEGDQEKKAKAGLIGGILPRKRQRENEPSKEEIVVTSFMAKSQDRRPASPTSSLQLIVSSGGGSKAKATSKVSIAFFWEDARTAA</sequence>
<organism evidence="2 3">
    <name type="scientific">Lithocarpus litseifolius</name>
    <dbReference type="NCBI Taxonomy" id="425828"/>
    <lineage>
        <taxon>Eukaryota</taxon>
        <taxon>Viridiplantae</taxon>
        <taxon>Streptophyta</taxon>
        <taxon>Embryophyta</taxon>
        <taxon>Tracheophyta</taxon>
        <taxon>Spermatophyta</taxon>
        <taxon>Magnoliopsida</taxon>
        <taxon>eudicotyledons</taxon>
        <taxon>Gunneridae</taxon>
        <taxon>Pentapetalae</taxon>
        <taxon>rosids</taxon>
        <taxon>fabids</taxon>
        <taxon>Fagales</taxon>
        <taxon>Fagaceae</taxon>
        <taxon>Lithocarpus</taxon>
    </lineage>
</organism>
<evidence type="ECO:0000313" key="3">
    <source>
        <dbReference type="Proteomes" id="UP001459277"/>
    </source>
</evidence>
<gene>
    <name evidence="2" type="ORF">SO802_004578</name>
</gene>
<dbReference type="EMBL" id="JAZDWU010000001">
    <property type="protein sequence ID" value="KAL0017509.1"/>
    <property type="molecule type" value="Genomic_DNA"/>
</dbReference>
<name>A0AAW2E556_9ROSI</name>
<dbReference type="Proteomes" id="UP001459277">
    <property type="component" value="Unassembled WGS sequence"/>
</dbReference>
<proteinExistence type="predicted"/>
<feature type="region of interest" description="Disordered" evidence="1">
    <location>
        <begin position="267"/>
        <end position="293"/>
    </location>
</feature>
<keyword evidence="3" id="KW-1185">Reference proteome</keyword>
<dbReference type="AlphaFoldDB" id="A0AAW2E556"/>
<protein>
    <submittedName>
        <fullName evidence="2">Uncharacterized protein</fullName>
    </submittedName>
</protein>
<accession>A0AAW2E556</accession>
<evidence type="ECO:0000313" key="2">
    <source>
        <dbReference type="EMBL" id="KAL0017509.1"/>
    </source>
</evidence>